<evidence type="ECO:0000256" key="14">
    <source>
        <dbReference type="SAM" id="SignalP"/>
    </source>
</evidence>
<dbReference type="EMBL" id="UGPG01000001">
    <property type="protein sequence ID" value="STY45533.1"/>
    <property type="molecule type" value="Genomic_DNA"/>
</dbReference>
<accession>A0A378MJ14</accession>
<evidence type="ECO:0000313" key="17">
    <source>
        <dbReference type="EMBL" id="STY45533.1"/>
    </source>
</evidence>
<dbReference type="RefSeq" id="WP_115346366.1">
    <property type="nucleotide sequence ID" value="NZ_UGPG01000001.1"/>
</dbReference>
<dbReference type="GO" id="GO:0005507">
    <property type="term" value="F:copper ion binding"/>
    <property type="evidence" value="ECO:0007669"/>
    <property type="project" value="InterPro"/>
</dbReference>
<keyword evidence="6 13" id="KW-0812">Transmembrane</keyword>
<comment type="subcellular location">
    <subcellularLocation>
        <location evidence="2">Cell membrane</location>
        <topology evidence="2">Multi-pass membrane protein</topology>
    </subcellularLocation>
    <subcellularLocation>
        <location evidence="1">Secreted</location>
    </subcellularLocation>
</comment>
<evidence type="ECO:0000256" key="5">
    <source>
        <dbReference type="ARBA" id="ARBA00022614"/>
    </source>
</evidence>
<keyword evidence="7" id="KW-0479">Metal-binding</keyword>
<feature type="transmembrane region" description="Helical" evidence="13">
    <location>
        <begin position="256"/>
        <end position="276"/>
    </location>
</feature>
<protein>
    <submittedName>
        <fullName evidence="17">Copper transport protein YcnJ</fullName>
    </submittedName>
</protein>
<feature type="signal peptide" evidence="14">
    <location>
        <begin position="1"/>
        <end position="27"/>
    </location>
</feature>
<organism evidence="17 18">
    <name type="scientific">Listeria grayi</name>
    <name type="common">Listeria murrayi</name>
    <dbReference type="NCBI Taxonomy" id="1641"/>
    <lineage>
        <taxon>Bacteria</taxon>
        <taxon>Bacillati</taxon>
        <taxon>Bacillota</taxon>
        <taxon>Bacilli</taxon>
        <taxon>Bacillales</taxon>
        <taxon>Listeriaceae</taxon>
        <taxon>Listeria</taxon>
    </lineage>
</organism>
<evidence type="ECO:0000259" key="16">
    <source>
        <dbReference type="Pfam" id="PF05425"/>
    </source>
</evidence>
<dbReference type="AlphaFoldDB" id="A0A378MJ14"/>
<dbReference type="SUPFAM" id="SSF81296">
    <property type="entry name" value="E set domains"/>
    <property type="match status" value="1"/>
</dbReference>
<dbReference type="InterPro" id="IPR032694">
    <property type="entry name" value="CopC/D"/>
</dbReference>
<evidence type="ECO:0000256" key="13">
    <source>
        <dbReference type="SAM" id="Phobius"/>
    </source>
</evidence>
<dbReference type="PANTHER" id="PTHR34820:SF4">
    <property type="entry name" value="INNER MEMBRANE PROTEIN YEBZ"/>
    <property type="match status" value="1"/>
</dbReference>
<evidence type="ECO:0000256" key="1">
    <source>
        <dbReference type="ARBA" id="ARBA00004613"/>
    </source>
</evidence>
<keyword evidence="12 13" id="KW-0472">Membrane</keyword>
<feature type="transmembrane region" description="Helical" evidence="13">
    <location>
        <begin position="326"/>
        <end position="347"/>
    </location>
</feature>
<dbReference type="Gene3D" id="2.60.40.1220">
    <property type="match status" value="1"/>
</dbReference>
<feature type="domain" description="Copper resistance protein D" evidence="16">
    <location>
        <begin position="324"/>
        <end position="414"/>
    </location>
</feature>
<keyword evidence="8 14" id="KW-0732">Signal</keyword>
<dbReference type="GO" id="GO:0005576">
    <property type="term" value="C:extracellular region"/>
    <property type="evidence" value="ECO:0007669"/>
    <property type="project" value="UniProtKB-SubCell"/>
</dbReference>
<keyword evidence="4" id="KW-0964">Secreted</keyword>
<dbReference type="InterPro" id="IPR008457">
    <property type="entry name" value="Cu-R_CopD_dom"/>
</dbReference>
<dbReference type="GO" id="GO:0042597">
    <property type="term" value="C:periplasmic space"/>
    <property type="evidence" value="ECO:0007669"/>
    <property type="project" value="InterPro"/>
</dbReference>
<feature type="transmembrane region" description="Helical" evidence="13">
    <location>
        <begin position="397"/>
        <end position="415"/>
    </location>
</feature>
<proteinExistence type="predicted"/>
<feature type="transmembrane region" description="Helical" evidence="13">
    <location>
        <begin position="151"/>
        <end position="171"/>
    </location>
</feature>
<keyword evidence="11" id="KW-0186">Copper</keyword>
<evidence type="ECO:0000256" key="8">
    <source>
        <dbReference type="ARBA" id="ARBA00022729"/>
    </source>
</evidence>
<dbReference type="InterPro" id="IPR007348">
    <property type="entry name" value="CopC_dom"/>
</dbReference>
<dbReference type="PANTHER" id="PTHR34820">
    <property type="entry name" value="INNER MEMBRANE PROTEIN YEBZ"/>
    <property type="match status" value="1"/>
</dbReference>
<dbReference type="Proteomes" id="UP000254879">
    <property type="component" value="Unassembled WGS sequence"/>
</dbReference>
<evidence type="ECO:0000256" key="12">
    <source>
        <dbReference type="ARBA" id="ARBA00023136"/>
    </source>
</evidence>
<keyword evidence="5" id="KW-0433">Leucine-rich repeat</keyword>
<keyword evidence="10 13" id="KW-1133">Transmembrane helix</keyword>
<dbReference type="InterPro" id="IPR014755">
    <property type="entry name" value="Cu-Rt/internalin_Ig-like"/>
</dbReference>
<feature type="transmembrane region" description="Helical" evidence="13">
    <location>
        <begin position="192"/>
        <end position="212"/>
    </location>
</feature>
<evidence type="ECO:0000256" key="2">
    <source>
        <dbReference type="ARBA" id="ARBA00004651"/>
    </source>
</evidence>
<evidence type="ECO:0000256" key="7">
    <source>
        <dbReference type="ARBA" id="ARBA00022723"/>
    </source>
</evidence>
<dbReference type="GO" id="GO:0006825">
    <property type="term" value="P:copper ion transport"/>
    <property type="evidence" value="ECO:0007669"/>
    <property type="project" value="InterPro"/>
</dbReference>
<gene>
    <name evidence="17" type="primary">ycnJ</name>
    <name evidence="17" type="ORF">NCTC10815_02914</name>
</gene>
<sequence>MKLRKVFFICILAIISLGMIIPINASAHAYLQNSNPKDQSHIQKAPKQVRLVFDEMIQADFPSIQVTGSDGKKVSVGKTRVSKENDHVVEVGLKSNLKPDVYTASWRVVSADGHPVQGQIAFKLGKTNQAFQQADTGSNTSQTVVSSLQKIILYIGFSLFAGTLLFAFWIFRKEEEMPGEVRRAWHRLHIGAWLFTGVALLLNIPIQLLIIAGQLDWRSAQEIFWNNATGHLLLIQLVLWVLLGGAVYVQKMRKRYLVMILEAILLTGLLITKAMMGHSAAASDKVVAIAANFLHLAAASSWVGLMLVMLIALWKYPAKKEKWERFSPIGVIGVAGILMSGLLLAVMDLGGIGNLFHTTYGLLIVIKIGLFLLMGGIGLAHYLLIHMANKQLPLKTIIVEYGIGIAVLIVAGFLTNTQTPPPAAPEAFNQTIVAKASTTKINLQVLPKVVGENQFVVSFLKNDGSTRTDFQQVSLTAVNKKTKQQVTFQAKREKSFYAASGLYLNQTGNWEIKVHALTKDFQNVDQTFTFSITQ</sequence>
<dbReference type="GO" id="GO:0005886">
    <property type="term" value="C:plasma membrane"/>
    <property type="evidence" value="ECO:0007669"/>
    <property type="project" value="UniProtKB-SubCell"/>
</dbReference>
<feature type="transmembrane region" description="Helical" evidence="13">
    <location>
        <begin position="359"/>
        <end position="385"/>
    </location>
</feature>
<dbReference type="GO" id="GO:0046688">
    <property type="term" value="P:response to copper ion"/>
    <property type="evidence" value="ECO:0007669"/>
    <property type="project" value="InterPro"/>
</dbReference>
<evidence type="ECO:0000256" key="9">
    <source>
        <dbReference type="ARBA" id="ARBA00022737"/>
    </source>
</evidence>
<dbReference type="Pfam" id="PF04234">
    <property type="entry name" value="CopC"/>
    <property type="match status" value="1"/>
</dbReference>
<keyword evidence="9" id="KW-0677">Repeat</keyword>
<evidence type="ECO:0000256" key="3">
    <source>
        <dbReference type="ARBA" id="ARBA00022475"/>
    </source>
</evidence>
<evidence type="ECO:0000313" key="18">
    <source>
        <dbReference type="Proteomes" id="UP000254879"/>
    </source>
</evidence>
<evidence type="ECO:0000256" key="10">
    <source>
        <dbReference type="ARBA" id="ARBA00022989"/>
    </source>
</evidence>
<feature type="chain" id="PRO_5016573318" evidence="14">
    <location>
        <begin position="28"/>
        <end position="534"/>
    </location>
</feature>
<evidence type="ECO:0000256" key="4">
    <source>
        <dbReference type="ARBA" id="ARBA00022525"/>
    </source>
</evidence>
<dbReference type="InterPro" id="IPR014756">
    <property type="entry name" value="Ig_E-set"/>
</dbReference>
<evidence type="ECO:0000256" key="6">
    <source>
        <dbReference type="ARBA" id="ARBA00022692"/>
    </source>
</evidence>
<evidence type="ECO:0000256" key="11">
    <source>
        <dbReference type="ARBA" id="ARBA00023008"/>
    </source>
</evidence>
<feature type="transmembrane region" description="Helical" evidence="13">
    <location>
        <begin position="232"/>
        <end position="249"/>
    </location>
</feature>
<keyword evidence="3" id="KW-1003">Cell membrane</keyword>
<dbReference type="Pfam" id="PF05425">
    <property type="entry name" value="CopD"/>
    <property type="match status" value="1"/>
</dbReference>
<feature type="transmembrane region" description="Helical" evidence="13">
    <location>
        <begin position="288"/>
        <end position="314"/>
    </location>
</feature>
<evidence type="ECO:0000259" key="15">
    <source>
        <dbReference type="Pfam" id="PF04234"/>
    </source>
</evidence>
<feature type="domain" description="CopC" evidence="15">
    <location>
        <begin position="28"/>
        <end position="123"/>
    </location>
</feature>
<reference evidence="17 18" key="1">
    <citation type="submission" date="2018-06" db="EMBL/GenBank/DDBJ databases">
        <authorList>
            <consortium name="Pathogen Informatics"/>
            <person name="Doyle S."/>
        </authorList>
    </citation>
    <scope>NUCLEOTIDE SEQUENCE [LARGE SCALE GENOMIC DNA]</scope>
    <source>
        <strain evidence="18">NCTC 10815</strain>
    </source>
</reference>
<name>A0A378MJ14_LISGR</name>